<comment type="subcellular location">
    <subcellularLocation>
        <location evidence="1">Membrane</location>
        <topology evidence="1">Multi-pass membrane protein</topology>
    </subcellularLocation>
</comment>
<reference evidence="7 8" key="1">
    <citation type="submission" date="2019-03" db="EMBL/GenBank/DDBJ databases">
        <title>Genomic Encyclopedia of Type Strains, Phase IV (KMG-IV): sequencing the most valuable type-strain genomes for metagenomic binning, comparative biology and taxonomic classification.</title>
        <authorList>
            <person name="Goeker M."/>
        </authorList>
    </citation>
    <scope>NUCLEOTIDE SEQUENCE [LARGE SCALE GENOMIC DNA]</scope>
    <source>
        <strain evidence="7 8">DSM 5604</strain>
    </source>
</reference>
<dbReference type="AlphaFoldDB" id="A0A4R6XBX1"/>
<keyword evidence="3 6" id="KW-0812">Transmembrane</keyword>
<evidence type="ECO:0000256" key="3">
    <source>
        <dbReference type="ARBA" id="ARBA00022692"/>
    </source>
</evidence>
<evidence type="ECO:0000256" key="2">
    <source>
        <dbReference type="ARBA" id="ARBA00009694"/>
    </source>
</evidence>
<organism evidence="7 8">
    <name type="scientific">Marinomonas communis</name>
    <dbReference type="NCBI Taxonomy" id="28254"/>
    <lineage>
        <taxon>Bacteria</taxon>
        <taxon>Pseudomonadati</taxon>
        <taxon>Pseudomonadota</taxon>
        <taxon>Gammaproteobacteria</taxon>
        <taxon>Oceanospirillales</taxon>
        <taxon>Oceanospirillaceae</taxon>
        <taxon>Marinomonas</taxon>
    </lineage>
</organism>
<keyword evidence="4 6" id="KW-1133">Transmembrane helix</keyword>
<accession>A0A4R6XBX1</accession>
<sequence>MNTVPISVQRWGAIAAGQALLSVAAGAFGAHGLKAMVSEQALQWWQTACQYLMYHSLASLFVVVLMVVGLRCFWTVRLFTLGNALFAGSLMVMTLTDMRVLGAITPIGGLMYLLGWALLIKSFLSWNKKVVN</sequence>
<evidence type="ECO:0000256" key="4">
    <source>
        <dbReference type="ARBA" id="ARBA00022989"/>
    </source>
</evidence>
<dbReference type="PANTHER" id="PTHR43461:SF1">
    <property type="entry name" value="TRANSMEMBRANE PROTEIN 256"/>
    <property type="match status" value="1"/>
</dbReference>
<comment type="similarity">
    <text evidence="2">Belongs to the UPF0382 family.</text>
</comment>
<proteinExistence type="inferred from homology"/>
<feature type="transmembrane region" description="Helical" evidence="6">
    <location>
        <begin position="53"/>
        <end position="73"/>
    </location>
</feature>
<dbReference type="RefSeq" id="WP_228191371.1">
    <property type="nucleotide sequence ID" value="NZ_JAJGNH010000013.1"/>
</dbReference>
<protein>
    <submittedName>
        <fullName evidence="7">Uncharacterized membrane protein YgdD (TMEM256/DUF423 family)</fullName>
    </submittedName>
</protein>
<evidence type="ECO:0000313" key="7">
    <source>
        <dbReference type="EMBL" id="TDR13058.1"/>
    </source>
</evidence>
<keyword evidence="5 6" id="KW-0472">Membrane</keyword>
<dbReference type="InterPro" id="IPR006696">
    <property type="entry name" value="DUF423"/>
</dbReference>
<dbReference type="GO" id="GO:0005886">
    <property type="term" value="C:plasma membrane"/>
    <property type="evidence" value="ECO:0007669"/>
    <property type="project" value="TreeGrafter"/>
</dbReference>
<evidence type="ECO:0000256" key="5">
    <source>
        <dbReference type="ARBA" id="ARBA00023136"/>
    </source>
</evidence>
<comment type="caution">
    <text evidence="7">The sequence shown here is derived from an EMBL/GenBank/DDBJ whole genome shotgun (WGS) entry which is preliminary data.</text>
</comment>
<feature type="transmembrane region" description="Helical" evidence="6">
    <location>
        <begin position="101"/>
        <end position="120"/>
    </location>
</feature>
<evidence type="ECO:0000256" key="6">
    <source>
        <dbReference type="SAM" id="Phobius"/>
    </source>
</evidence>
<evidence type="ECO:0000256" key="1">
    <source>
        <dbReference type="ARBA" id="ARBA00004141"/>
    </source>
</evidence>
<dbReference type="Pfam" id="PF04241">
    <property type="entry name" value="DUF423"/>
    <property type="match status" value="1"/>
</dbReference>
<gene>
    <name evidence="7" type="ORF">C8D85_1931</name>
</gene>
<name>A0A4R6XBX1_9GAMM</name>
<dbReference type="PANTHER" id="PTHR43461">
    <property type="entry name" value="TRANSMEMBRANE PROTEIN 256"/>
    <property type="match status" value="1"/>
</dbReference>
<evidence type="ECO:0000313" key="8">
    <source>
        <dbReference type="Proteomes" id="UP000295729"/>
    </source>
</evidence>
<dbReference type="EMBL" id="SNZA01000003">
    <property type="protein sequence ID" value="TDR13058.1"/>
    <property type="molecule type" value="Genomic_DNA"/>
</dbReference>
<keyword evidence="8" id="KW-1185">Reference proteome</keyword>
<dbReference type="Proteomes" id="UP000295729">
    <property type="component" value="Unassembled WGS sequence"/>
</dbReference>